<evidence type="ECO:0000313" key="11">
    <source>
        <dbReference type="Proteomes" id="UP001589792"/>
    </source>
</evidence>
<dbReference type="PANTHER" id="PTHR30414:SF0">
    <property type="entry name" value="MINICONDUCTANCE MECHANOSENSITIVE CHANNEL YBDG"/>
    <property type="match status" value="1"/>
</dbReference>
<organism evidence="10 11">
    <name type="scientific">Serratia aquatilis</name>
    <dbReference type="NCBI Taxonomy" id="1737515"/>
    <lineage>
        <taxon>Bacteria</taxon>
        <taxon>Pseudomonadati</taxon>
        <taxon>Pseudomonadota</taxon>
        <taxon>Gammaproteobacteria</taxon>
        <taxon>Enterobacterales</taxon>
        <taxon>Yersiniaceae</taxon>
        <taxon>Serratia</taxon>
    </lineage>
</organism>
<keyword evidence="6 7" id="KW-0472">Membrane</keyword>
<dbReference type="InterPro" id="IPR030192">
    <property type="entry name" value="YbdG"/>
</dbReference>
<reference evidence="10 11" key="1">
    <citation type="submission" date="2024-09" db="EMBL/GenBank/DDBJ databases">
        <authorList>
            <person name="Sun Q."/>
            <person name="Mori K."/>
        </authorList>
    </citation>
    <scope>NUCLEOTIDE SEQUENCE [LARGE SCALE GENOMIC DNA]</scope>
    <source>
        <strain evidence="10 11">CCM 8626</strain>
    </source>
</reference>
<dbReference type="SUPFAM" id="SSF50182">
    <property type="entry name" value="Sm-like ribonucleoproteins"/>
    <property type="match status" value="1"/>
</dbReference>
<dbReference type="Gene3D" id="2.30.30.60">
    <property type="match status" value="1"/>
</dbReference>
<dbReference type="InterPro" id="IPR049278">
    <property type="entry name" value="MS_channel_C"/>
</dbReference>
<keyword evidence="11" id="KW-1185">Reference proteome</keyword>
<keyword evidence="3" id="KW-1003">Cell membrane</keyword>
<dbReference type="Pfam" id="PF21082">
    <property type="entry name" value="MS_channel_3rd"/>
    <property type="match status" value="1"/>
</dbReference>
<feature type="domain" description="Mechanosensitive ion channel MscS C-terminal" evidence="9">
    <location>
        <begin position="336"/>
        <end position="398"/>
    </location>
</feature>
<dbReference type="EMBL" id="JBHLXG010000010">
    <property type="protein sequence ID" value="MFC0227197.1"/>
    <property type="molecule type" value="Genomic_DNA"/>
</dbReference>
<evidence type="ECO:0000256" key="5">
    <source>
        <dbReference type="ARBA" id="ARBA00022989"/>
    </source>
</evidence>
<evidence type="ECO:0000259" key="8">
    <source>
        <dbReference type="Pfam" id="PF00924"/>
    </source>
</evidence>
<dbReference type="RefSeq" id="WP_380675521.1">
    <property type="nucleotide sequence ID" value="NZ_CP173186.1"/>
</dbReference>
<feature type="domain" description="Mechanosensitive ion channel MscS" evidence="8">
    <location>
        <begin position="185"/>
        <end position="253"/>
    </location>
</feature>
<dbReference type="Pfam" id="PF00924">
    <property type="entry name" value="MS_channel_2nd"/>
    <property type="match status" value="1"/>
</dbReference>
<dbReference type="Proteomes" id="UP001589792">
    <property type="component" value="Unassembled WGS sequence"/>
</dbReference>
<evidence type="ECO:0000256" key="3">
    <source>
        <dbReference type="ARBA" id="ARBA00022475"/>
    </source>
</evidence>
<comment type="similarity">
    <text evidence="2">Belongs to the MscS (TC 1.A.23) family.</text>
</comment>
<gene>
    <name evidence="10" type="ORF">ACFFJ3_11890</name>
</gene>
<evidence type="ECO:0000256" key="4">
    <source>
        <dbReference type="ARBA" id="ARBA00022692"/>
    </source>
</evidence>
<feature type="transmembrane region" description="Helical" evidence="7">
    <location>
        <begin position="95"/>
        <end position="119"/>
    </location>
</feature>
<dbReference type="InterPro" id="IPR011066">
    <property type="entry name" value="MscS_channel_C_sf"/>
</dbReference>
<dbReference type="InterPro" id="IPR010920">
    <property type="entry name" value="LSM_dom_sf"/>
</dbReference>
<name>A0ABV6EDY4_9GAMM</name>
<keyword evidence="5 7" id="KW-1133">Transmembrane helix</keyword>
<evidence type="ECO:0000256" key="1">
    <source>
        <dbReference type="ARBA" id="ARBA00004651"/>
    </source>
</evidence>
<evidence type="ECO:0000256" key="6">
    <source>
        <dbReference type="ARBA" id="ARBA00023136"/>
    </source>
</evidence>
<protein>
    <submittedName>
        <fullName evidence="10">Mechanosensitive ion channel family protein</fullName>
    </submittedName>
</protein>
<feature type="transmembrane region" description="Helical" evidence="7">
    <location>
        <begin position="140"/>
        <end position="160"/>
    </location>
</feature>
<sequence>MQQQINQWLLKFRIEYTDVMSLMLVLGVILLISVIIHLVLHRVVLAMIQRNSQQSQRVWQRAMTEHKLFQRSALLLQGVIINAQALLWLRSGSGTQTFIVTTTQIWIMLFSLLVLFSLLDTLLEVLNKSTIANQLPSKGIFQGVKLVATIFIGIMIVSLLMGRSPLLLLSGLGAMTAVLMLVFKDPILGLVAGIQLSANNMLKIGDWLEMPKYGADGAVVDIGLTTVKVTNWDNTITTIPTYSLISDSFKNWRSMSESGGRRIKRSINIDISSVHFLSEKELERLNANPLLQRYLQSKMQEVNQHNSQAELDLSLSLNGRRLTNIGTLRAYLSSYLRTHPNIHQQMTLMVRQLAPGPEGVPLEIYAFTNTTAWAEYEAIQSDIFDHIFAVIDEFNLRIHQTPTGNDVRTIFINQADKTGVETTLV</sequence>
<dbReference type="PANTHER" id="PTHR30414">
    <property type="entry name" value="MINICONDUCTANCE MECHANOSENSITIVE CHANNEL YBDG"/>
    <property type="match status" value="1"/>
</dbReference>
<comment type="subcellular location">
    <subcellularLocation>
        <location evidence="1">Cell membrane</location>
        <topology evidence="1">Multi-pass membrane protein</topology>
    </subcellularLocation>
</comment>
<evidence type="ECO:0000313" key="10">
    <source>
        <dbReference type="EMBL" id="MFC0227197.1"/>
    </source>
</evidence>
<dbReference type="InterPro" id="IPR023408">
    <property type="entry name" value="MscS_beta-dom_sf"/>
</dbReference>
<feature type="transmembrane region" description="Helical" evidence="7">
    <location>
        <begin position="166"/>
        <end position="183"/>
    </location>
</feature>
<evidence type="ECO:0000259" key="9">
    <source>
        <dbReference type="Pfam" id="PF21082"/>
    </source>
</evidence>
<comment type="caution">
    <text evidence="10">The sequence shown here is derived from an EMBL/GenBank/DDBJ whole genome shotgun (WGS) entry which is preliminary data.</text>
</comment>
<dbReference type="SUPFAM" id="SSF82689">
    <property type="entry name" value="Mechanosensitive channel protein MscS (YggB), C-terminal domain"/>
    <property type="match status" value="1"/>
</dbReference>
<keyword evidence="4 7" id="KW-0812">Transmembrane</keyword>
<proteinExistence type="inferred from homology"/>
<evidence type="ECO:0000256" key="7">
    <source>
        <dbReference type="SAM" id="Phobius"/>
    </source>
</evidence>
<feature type="transmembrane region" description="Helical" evidence="7">
    <location>
        <begin position="20"/>
        <end position="48"/>
    </location>
</feature>
<accession>A0ABV6EDY4</accession>
<evidence type="ECO:0000256" key="2">
    <source>
        <dbReference type="ARBA" id="ARBA00008017"/>
    </source>
</evidence>
<dbReference type="InterPro" id="IPR006685">
    <property type="entry name" value="MscS_channel_2nd"/>
</dbReference>
<feature type="transmembrane region" description="Helical" evidence="7">
    <location>
        <begin position="68"/>
        <end position="89"/>
    </location>
</feature>